<evidence type="ECO:0000313" key="2">
    <source>
        <dbReference type="Proteomes" id="UP000198211"/>
    </source>
</evidence>
<sequence>FFGWGYVDGTFTRISFHEVFKTKILPFLNPSLLPRAIVVIDNAKIDLYKELQDMIHETGALLFSCLHIHPILML</sequence>
<dbReference type="OrthoDB" id="127242at2759"/>
<evidence type="ECO:0000313" key="1">
    <source>
        <dbReference type="EMBL" id="OWZ16062.1"/>
    </source>
</evidence>
<comment type="caution">
    <text evidence="1">The sequence shown here is derived from an EMBL/GenBank/DDBJ whole genome shotgun (WGS) entry which is preliminary data.</text>
</comment>
<dbReference type="EMBL" id="NBNE01001005">
    <property type="protein sequence ID" value="OWZ16062.1"/>
    <property type="molecule type" value="Genomic_DNA"/>
</dbReference>
<organism evidence="1 2">
    <name type="scientific">Phytophthora megakarya</name>
    <dbReference type="NCBI Taxonomy" id="4795"/>
    <lineage>
        <taxon>Eukaryota</taxon>
        <taxon>Sar</taxon>
        <taxon>Stramenopiles</taxon>
        <taxon>Oomycota</taxon>
        <taxon>Peronosporomycetes</taxon>
        <taxon>Peronosporales</taxon>
        <taxon>Peronosporaceae</taxon>
        <taxon>Phytophthora</taxon>
    </lineage>
</organism>
<keyword evidence="2" id="KW-1185">Reference proteome</keyword>
<reference evidence="2" key="1">
    <citation type="submission" date="2017-03" db="EMBL/GenBank/DDBJ databases">
        <title>Phytopthora megakarya and P. palmivora, two closely related causual agents of cacao black pod achieved similar genome size and gene model numbers by different mechanisms.</title>
        <authorList>
            <person name="Ali S."/>
            <person name="Shao J."/>
            <person name="Larry D.J."/>
            <person name="Kronmiller B."/>
            <person name="Shen D."/>
            <person name="Strem M.D."/>
            <person name="Melnick R.L."/>
            <person name="Guiltinan M.J."/>
            <person name="Tyler B.M."/>
            <person name="Meinhardt L.W."/>
            <person name="Bailey B.A."/>
        </authorList>
    </citation>
    <scope>NUCLEOTIDE SEQUENCE [LARGE SCALE GENOMIC DNA]</scope>
    <source>
        <strain evidence="2">zdho120</strain>
    </source>
</reference>
<name>A0A225WEV3_9STRA</name>
<gene>
    <name evidence="1" type="ORF">PHMEG_00010206</name>
</gene>
<accession>A0A225WEV3</accession>
<proteinExistence type="predicted"/>
<dbReference type="Proteomes" id="UP000198211">
    <property type="component" value="Unassembled WGS sequence"/>
</dbReference>
<feature type="non-terminal residue" evidence="1">
    <location>
        <position position="1"/>
    </location>
</feature>
<protein>
    <submittedName>
        <fullName evidence="1">Transposase</fullName>
    </submittedName>
</protein>
<dbReference type="AlphaFoldDB" id="A0A225WEV3"/>